<feature type="compositionally biased region" description="Gly residues" evidence="1">
    <location>
        <begin position="42"/>
        <end position="54"/>
    </location>
</feature>
<sequence>MQNVASSSGDVDKNLEVVKGNVDGSPSRRSSSSRSSSSSSSSGGGRRSSSGGAGNRDSDTGTLTAGSSTKQTPQRPRRQPRQRQQLVNGGKQRNTSSDSRCPLPDAV</sequence>
<organism evidence="2 3">
    <name type="scientific">Anopheles dirus</name>
    <dbReference type="NCBI Taxonomy" id="7168"/>
    <lineage>
        <taxon>Eukaryota</taxon>
        <taxon>Metazoa</taxon>
        <taxon>Ecdysozoa</taxon>
        <taxon>Arthropoda</taxon>
        <taxon>Hexapoda</taxon>
        <taxon>Insecta</taxon>
        <taxon>Pterygota</taxon>
        <taxon>Neoptera</taxon>
        <taxon>Endopterygota</taxon>
        <taxon>Diptera</taxon>
        <taxon>Nematocera</taxon>
        <taxon>Culicoidea</taxon>
        <taxon>Culicidae</taxon>
        <taxon>Anophelinae</taxon>
        <taxon>Anopheles</taxon>
    </lineage>
</organism>
<keyword evidence="3" id="KW-1185">Reference proteome</keyword>
<proteinExistence type="predicted"/>
<feature type="region of interest" description="Disordered" evidence="1">
    <location>
        <begin position="1"/>
        <end position="107"/>
    </location>
</feature>
<protein>
    <submittedName>
        <fullName evidence="2">Uncharacterized protein</fullName>
    </submittedName>
</protein>
<dbReference type="EnsemblMetazoa" id="ADIR014101-RA">
    <property type="protein sequence ID" value="ADIR014101-PA"/>
    <property type="gene ID" value="ADIR014101"/>
</dbReference>
<dbReference type="AlphaFoldDB" id="A0A182NW14"/>
<evidence type="ECO:0000313" key="3">
    <source>
        <dbReference type="Proteomes" id="UP000075884"/>
    </source>
</evidence>
<dbReference type="Proteomes" id="UP000075884">
    <property type="component" value="Unassembled WGS sequence"/>
</dbReference>
<feature type="compositionally biased region" description="Low complexity" evidence="1">
    <location>
        <begin position="24"/>
        <end position="41"/>
    </location>
</feature>
<evidence type="ECO:0000313" key="2">
    <source>
        <dbReference type="EnsemblMetazoa" id="ADIR014101-PA"/>
    </source>
</evidence>
<accession>A0A182NW14</accession>
<dbReference type="VEuPathDB" id="VectorBase:ADIR014101"/>
<feature type="compositionally biased region" description="Polar residues" evidence="1">
    <location>
        <begin position="60"/>
        <end position="72"/>
    </location>
</feature>
<name>A0A182NW14_9DIPT</name>
<reference evidence="2" key="2">
    <citation type="submission" date="2020-05" db="UniProtKB">
        <authorList>
            <consortium name="EnsemblMetazoa"/>
        </authorList>
    </citation>
    <scope>IDENTIFICATION</scope>
    <source>
        <strain evidence="2">WRAIR2</strain>
    </source>
</reference>
<evidence type="ECO:0000256" key="1">
    <source>
        <dbReference type="SAM" id="MobiDB-lite"/>
    </source>
</evidence>
<reference evidence="3" key="1">
    <citation type="submission" date="2013-03" db="EMBL/GenBank/DDBJ databases">
        <title>The Genome Sequence of Anopheles dirus WRAIR2.</title>
        <authorList>
            <consortium name="The Broad Institute Genomics Platform"/>
            <person name="Neafsey D.E."/>
            <person name="Walton C."/>
            <person name="Walker B."/>
            <person name="Young S.K."/>
            <person name="Zeng Q."/>
            <person name="Gargeya S."/>
            <person name="Fitzgerald M."/>
            <person name="Haas B."/>
            <person name="Abouelleil A."/>
            <person name="Allen A.W."/>
            <person name="Alvarado L."/>
            <person name="Arachchi H.M."/>
            <person name="Berlin A.M."/>
            <person name="Chapman S.B."/>
            <person name="Gainer-Dewar J."/>
            <person name="Goldberg J."/>
            <person name="Griggs A."/>
            <person name="Gujja S."/>
            <person name="Hansen M."/>
            <person name="Howarth C."/>
            <person name="Imamovic A."/>
            <person name="Ireland A."/>
            <person name="Larimer J."/>
            <person name="McCowan C."/>
            <person name="Murphy C."/>
            <person name="Pearson M."/>
            <person name="Poon T.W."/>
            <person name="Priest M."/>
            <person name="Roberts A."/>
            <person name="Saif S."/>
            <person name="Shea T."/>
            <person name="Sisk P."/>
            <person name="Sykes S."/>
            <person name="Wortman J."/>
            <person name="Nusbaum C."/>
            <person name="Birren B."/>
        </authorList>
    </citation>
    <scope>NUCLEOTIDE SEQUENCE [LARGE SCALE GENOMIC DNA]</scope>
    <source>
        <strain evidence="3">WRAIR2</strain>
    </source>
</reference>